<comment type="caution">
    <text evidence="2">The sequence shown here is derived from an EMBL/GenBank/DDBJ whole genome shotgun (WGS) entry which is preliminary data.</text>
</comment>
<feature type="region of interest" description="Disordered" evidence="1">
    <location>
        <begin position="105"/>
        <end position="124"/>
    </location>
</feature>
<gene>
    <name evidence="2" type="ORF">AAG570_006752</name>
</gene>
<organism evidence="2 3">
    <name type="scientific">Ranatra chinensis</name>
    <dbReference type="NCBI Taxonomy" id="642074"/>
    <lineage>
        <taxon>Eukaryota</taxon>
        <taxon>Metazoa</taxon>
        <taxon>Ecdysozoa</taxon>
        <taxon>Arthropoda</taxon>
        <taxon>Hexapoda</taxon>
        <taxon>Insecta</taxon>
        <taxon>Pterygota</taxon>
        <taxon>Neoptera</taxon>
        <taxon>Paraneoptera</taxon>
        <taxon>Hemiptera</taxon>
        <taxon>Heteroptera</taxon>
        <taxon>Panheteroptera</taxon>
        <taxon>Nepomorpha</taxon>
        <taxon>Nepidae</taxon>
        <taxon>Ranatrinae</taxon>
        <taxon>Ranatra</taxon>
    </lineage>
</organism>
<evidence type="ECO:0000313" key="3">
    <source>
        <dbReference type="Proteomes" id="UP001558652"/>
    </source>
</evidence>
<feature type="compositionally biased region" description="Pro residues" evidence="1">
    <location>
        <begin position="113"/>
        <end position="124"/>
    </location>
</feature>
<reference evidence="2 3" key="1">
    <citation type="submission" date="2024-07" db="EMBL/GenBank/DDBJ databases">
        <title>Chromosome-level genome assembly of the water stick insect Ranatra chinensis (Heteroptera: Nepidae).</title>
        <authorList>
            <person name="Liu X."/>
        </authorList>
    </citation>
    <scope>NUCLEOTIDE SEQUENCE [LARGE SCALE GENOMIC DNA]</scope>
    <source>
        <strain evidence="2">Cailab_2021Rc</strain>
        <tissue evidence="2">Muscle</tissue>
    </source>
</reference>
<evidence type="ECO:0000313" key="2">
    <source>
        <dbReference type="EMBL" id="KAL1139775.1"/>
    </source>
</evidence>
<dbReference type="Proteomes" id="UP001558652">
    <property type="component" value="Unassembled WGS sequence"/>
</dbReference>
<keyword evidence="3" id="KW-1185">Reference proteome</keyword>
<name>A0ABD0YUZ7_9HEMI</name>
<sequence length="158" mass="17466">MVSNGRNMFYQNKKQETTTLVLPNGAGRGHDLNSERKTPGGGSLAVSHNSCEISPRRTLSNLQGLQLVDQSESHEVLTGCLSTGEDLLRNLNDVHRLLRNSRIKVNEAQRPTSTPPLSLPPGPDKSPLVGCSAMMWRLKRDTSLTEKFNARCVHYNCL</sequence>
<evidence type="ECO:0000256" key="1">
    <source>
        <dbReference type="SAM" id="MobiDB-lite"/>
    </source>
</evidence>
<protein>
    <submittedName>
        <fullName evidence="2">Uncharacterized protein</fullName>
    </submittedName>
</protein>
<feature type="region of interest" description="Disordered" evidence="1">
    <location>
        <begin position="21"/>
        <end position="48"/>
    </location>
</feature>
<feature type="compositionally biased region" description="Basic and acidic residues" evidence="1">
    <location>
        <begin position="28"/>
        <end position="38"/>
    </location>
</feature>
<dbReference type="EMBL" id="JBFDAA010000002">
    <property type="protein sequence ID" value="KAL1139775.1"/>
    <property type="molecule type" value="Genomic_DNA"/>
</dbReference>
<proteinExistence type="predicted"/>
<dbReference type="AlphaFoldDB" id="A0ABD0YUZ7"/>
<accession>A0ABD0YUZ7</accession>